<evidence type="ECO:0000313" key="3">
    <source>
        <dbReference type="Proteomes" id="UP000198757"/>
    </source>
</evidence>
<protein>
    <submittedName>
        <fullName evidence="2">Uncharacterized protein</fullName>
    </submittedName>
</protein>
<gene>
    <name evidence="2" type="ORF">SAMN04487894_10246</name>
</gene>
<dbReference type="RefSeq" id="WP_090388684.1">
    <property type="nucleotide sequence ID" value="NZ_FMZO01000002.1"/>
</dbReference>
<sequence>MNKRKILPCILTHLWISSGYSVVIYWKFMHQHASANIVVIGYQQVAAFLIHLIGILILVSVQKEEEILRRLSLNLVGLLIACFFQFFIVGYFIDPLID</sequence>
<evidence type="ECO:0000256" key="1">
    <source>
        <dbReference type="SAM" id="Phobius"/>
    </source>
</evidence>
<evidence type="ECO:0000313" key="2">
    <source>
        <dbReference type="EMBL" id="SDC32669.1"/>
    </source>
</evidence>
<keyword evidence="1" id="KW-1133">Transmembrane helix</keyword>
<organism evidence="2 3">
    <name type="scientific">Niabella drilacis (strain DSM 25811 / CCM 8410 / CCUG 62505 / LMG 26954 / E90)</name>
    <dbReference type="NCBI Taxonomy" id="1285928"/>
    <lineage>
        <taxon>Bacteria</taxon>
        <taxon>Pseudomonadati</taxon>
        <taxon>Bacteroidota</taxon>
        <taxon>Chitinophagia</taxon>
        <taxon>Chitinophagales</taxon>
        <taxon>Chitinophagaceae</taxon>
        <taxon>Niabella</taxon>
    </lineage>
</organism>
<keyword evidence="1" id="KW-0812">Transmembrane</keyword>
<reference evidence="3" key="1">
    <citation type="submission" date="2016-10" db="EMBL/GenBank/DDBJ databases">
        <authorList>
            <person name="Varghese N."/>
            <person name="Submissions S."/>
        </authorList>
    </citation>
    <scope>NUCLEOTIDE SEQUENCE [LARGE SCALE GENOMIC DNA]</scope>
    <source>
        <strain evidence="3">DSM 25811 / CCM 8410 / LMG 26954 / E90</strain>
    </source>
</reference>
<dbReference type="Proteomes" id="UP000198757">
    <property type="component" value="Unassembled WGS sequence"/>
</dbReference>
<dbReference type="EMBL" id="FMZO01000002">
    <property type="protein sequence ID" value="SDC32669.1"/>
    <property type="molecule type" value="Genomic_DNA"/>
</dbReference>
<accession>A0A1G6KNM3</accession>
<feature type="transmembrane region" description="Helical" evidence="1">
    <location>
        <begin position="37"/>
        <end position="59"/>
    </location>
</feature>
<keyword evidence="3" id="KW-1185">Reference proteome</keyword>
<name>A0A1G6KNM3_NIADE</name>
<feature type="transmembrane region" description="Helical" evidence="1">
    <location>
        <begin position="71"/>
        <end position="93"/>
    </location>
</feature>
<dbReference type="AlphaFoldDB" id="A0A1G6KNM3"/>
<keyword evidence="1" id="KW-0472">Membrane</keyword>
<proteinExistence type="predicted"/>